<protein>
    <submittedName>
        <fullName evidence="1">Uncharacterized protein</fullName>
    </submittedName>
</protein>
<sequence length="210" mass="24793">MKQIRCNVFETNSSSSHSLVITTDNEHYTREEINKNFYMTDGIVRLWESSLEFYRSPFDMLVTFKDKLRYAIASSNGNLVDECREICKKYIDGFTDFEFDTKDYVWDSEVKDYVVANVPVPTYGGTDDYQIEGWLKKYNVSLEEFLTNKRYIVVVDGDEYNCWPHIKDSGLVDTSKIIHDSYAEEEEEWHKQYLAQLEKEKEDADSKHED</sequence>
<reference evidence="1" key="1">
    <citation type="journal article" date="2021" name="Proc. Natl. Acad. Sci. U.S.A.">
        <title>A Catalog of Tens of Thousands of Viruses from Human Metagenomes Reveals Hidden Associations with Chronic Diseases.</title>
        <authorList>
            <person name="Tisza M.J."/>
            <person name="Buck C.B."/>
        </authorList>
    </citation>
    <scope>NUCLEOTIDE SEQUENCE</scope>
    <source>
        <strain evidence="1">CtOZu12</strain>
    </source>
</reference>
<dbReference type="EMBL" id="BK029940">
    <property type="protein sequence ID" value="DAD55910.1"/>
    <property type="molecule type" value="Genomic_DNA"/>
</dbReference>
<name>A0A8D9PEQ7_9VIRU</name>
<proteinExistence type="predicted"/>
<evidence type="ECO:0000313" key="1">
    <source>
        <dbReference type="EMBL" id="DAD55910.1"/>
    </source>
</evidence>
<accession>A0A8D9PEQ7</accession>
<organism evidence="1">
    <name type="scientific">Bacteriophage sp</name>
    <dbReference type="NCBI Taxonomy" id="38018"/>
    <lineage>
        <taxon>Viruses</taxon>
    </lineage>
</organism>